<comment type="caution">
    <text evidence="4">The sequence shown here is derived from an EMBL/GenBank/DDBJ whole genome shotgun (WGS) entry which is preliminary data.</text>
</comment>
<proteinExistence type="predicted"/>
<keyword evidence="2" id="KW-0472">Membrane</keyword>
<accession>A0A1Q9F2Z2</accession>
<keyword evidence="1" id="KW-0175">Coiled coil</keyword>
<feature type="transmembrane region" description="Helical" evidence="2">
    <location>
        <begin position="197"/>
        <end position="218"/>
    </location>
</feature>
<sequence length="235" mass="25229">MALSWLVAWCLGIFPGVAFATDGESESSAVLEQLTVAMVGSVVDTNLLDIRSSTAGKSLLRLGNTALPQHVDQARSSAKSALEQKVLKSMIWWKAAPPSVQRTEDASNILVADVWTIEGEHLPSYMVQKGYLLAVQEYEEELAKDILSVASAKEKQEQYQALEEALRATQMELETGTGVPQDSSTEAATASLDRGSFILGFLMLALVFALLVGLVRLLGSVAAPTSSKAKKTKKS</sequence>
<evidence type="ECO:0000313" key="4">
    <source>
        <dbReference type="EMBL" id="OLQ14074.1"/>
    </source>
</evidence>
<reference evidence="4 5" key="1">
    <citation type="submission" date="2016-02" db="EMBL/GenBank/DDBJ databases">
        <title>Genome analysis of coral dinoflagellate symbionts highlights evolutionary adaptations to a symbiotic lifestyle.</title>
        <authorList>
            <person name="Aranda M."/>
            <person name="Li Y."/>
            <person name="Liew Y.J."/>
            <person name="Baumgarten S."/>
            <person name="Simakov O."/>
            <person name="Wilson M."/>
            <person name="Piel J."/>
            <person name="Ashoor H."/>
            <person name="Bougouffa S."/>
            <person name="Bajic V.B."/>
            <person name="Ryu T."/>
            <person name="Ravasi T."/>
            <person name="Bayer T."/>
            <person name="Micklem G."/>
            <person name="Kim H."/>
            <person name="Bhak J."/>
            <person name="Lajeunesse T.C."/>
            <person name="Voolstra C.R."/>
        </authorList>
    </citation>
    <scope>NUCLEOTIDE SEQUENCE [LARGE SCALE GENOMIC DNA]</scope>
    <source>
        <strain evidence="4 5">CCMP2467</strain>
    </source>
</reference>
<dbReference type="OrthoDB" id="443679at2759"/>
<dbReference type="EMBL" id="LSRX01000020">
    <property type="protein sequence ID" value="OLQ14074.1"/>
    <property type="molecule type" value="Genomic_DNA"/>
</dbReference>
<organism evidence="4 5">
    <name type="scientific">Symbiodinium microadriaticum</name>
    <name type="common">Dinoflagellate</name>
    <name type="synonym">Zooxanthella microadriatica</name>
    <dbReference type="NCBI Taxonomy" id="2951"/>
    <lineage>
        <taxon>Eukaryota</taxon>
        <taxon>Sar</taxon>
        <taxon>Alveolata</taxon>
        <taxon>Dinophyceae</taxon>
        <taxon>Suessiales</taxon>
        <taxon>Symbiodiniaceae</taxon>
        <taxon>Symbiodinium</taxon>
    </lineage>
</organism>
<evidence type="ECO:0000256" key="1">
    <source>
        <dbReference type="SAM" id="Coils"/>
    </source>
</evidence>
<feature type="coiled-coil region" evidence="1">
    <location>
        <begin position="135"/>
        <end position="172"/>
    </location>
</feature>
<keyword evidence="2" id="KW-0812">Transmembrane</keyword>
<keyword evidence="2" id="KW-1133">Transmembrane helix</keyword>
<evidence type="ECO:0000256" key="2">
    <source>
        <dbReference type="SAM" id="Phobius"/>
    </source>
</evidence>
<feature type="signal peptide" evidence="3">
    <location>
        <begin position="1"/>
        <end position="20"/>
    </location>
</feature>
<evidence type="ECO:0000313" key="5">
    <source>
        <dbReference type="Proteomes" id="UP000186817"/>
    </source>
</evidence>
<feature type="chain" id="PRO_5012525574" evidence="3">
    <location>
        <begin position="21"/>
        <end position="235"/>
    </location>
</feature>
<dbReference type="Proteomes" id="UP000186817">
    <property type="component" value="Unassembled WGS sequence"/>
</dbReference>
<gene>
    <name evidence="4" type="ORF">AK812_SmicGene1866</name>
</gene>
<keyword evidence="5" id="KW-1185">Reference proteome</keyword>
<keyword evidence="3" id="KW-0732">Signal</keyword>
<evidence type="ECO:0000256" key="3">
    <source>
        <dbReference type="SAM" id="SignalP"/>
    </source>
</evidence>
<dbReference type="AlphaFoldDB" id="A0A1Q9F2Z2"/>
<name>A0A1Q9F2Z2_SYMMI</name>
<protein>
    <submittedName>
        <fullName evidence="4">Uncharacterized protein</fullName>
    </submittedName>
</protein>